<protein>
    <submittedName>
        <fullName evidence="1">Aldose 1-epimerase</fullName>
    </submittedName>
</protein>
<dbReference type="SUPFAM" id="SSF74650">
    <property type="entry name" value="Galactose mutarotase-like"/>
    <property type="match status" value="1"/>
</dbReference>
<keyword evidence="2" id="KW-1185">Reference proteome</keyword>
<dbReference type="AlphaFoldDB" id="E6U4S7"/>
<dbReference type="Gene3D" id="2.70.98.10">
    <property type="match status" value="1"/>
</dbReference>
<dbReference type="Pfam" id="PF01263">
    <property type="entry name" value="Aldose_epim"/>
    <property type="match status" value="1"/>
</dbReference>
<dbReference type="GO" id="GO:0005975">
    <property type="term" value="P:carbohydrate metabolic process"/>
    <property type="evidence" value="ECO:0007669"/>
    <property type="project" value="InterPro"/>
</dbReference>
<proteinExistence type="predicted"/>
<dbReference type="InterPro" id="IPR011013">
    <property type="entry name" value="Gal_mutarotase_sf_dom"/>
</dbReference>
<dbReference type="EMBL" id="CP002400">
    <property type="protein sequence ID" value="ADU27812.1"/>
    <property type="molecule type" value="Genomic_DNA"/>
</dbReference>
<gene>
    <name evidence="1" type="ordered locus">Ethha_2300</name>
</gene>
<dbReference type="STRING" id="663278.Ethha_2300"/>
<dbReference type="HOGENOM" id="CLU_057834_1_0_9"/>
<evidence type="ECO:0000313" key="2">
    <source>
        <dbReference type="Proteomes" id="UP000001551"/>
    </source>
</evidence>
<reference evidence="1 2" key="1">
    <citation type="submission" date="2010-12" db="EMBL/GenBank/DDBJ databases">
        <title>Complete sequence of Ethanoligenens harbinense YUAN-3.</title>
        <authorList>
            <person name="Lucas S."/>
            <person name="Copeland A."/>
            <person name="Lapidus A."/>
            <person name="Cheng J.-F."/>
            <person name="Bruce D."/>
            <person name="Goodwin L."/>
            <person name="Pitluck S."/>
            <person name="Chertkov O."/>
            <person name="Misra M."/>
            <person name="Detter J.C."/>
            <person name="Han C."/>
            <person name="Tapia R."/>
            <person name="Land M."/>
            <person name="Hauser L."/>
            <person name="Jeffries C."/>
            <person name="Kyrpides N."/>
            <person name="Ivanova N."/>
            <person name="Mikhailova N."/>
            <person name="Wang A."/>
            <person name="Mouttaki H."/>
            <person name="He Z."/>
            <person name="Zhou J."/>
            <person name="Hemme C.L."/>
            <person name="Woyke T."/>
        </authorList>
    </citation>
    <scope>NUCLEOTIDE SEQUENCE [LARGE SCALE GENOMIC DNA]</scope>
    <source>
        <strain evidence="2">DSM 18485 / JCM 12961 / CGMCC 1.5033 / YUAN-3</strain>
    </source>
</reference>
<organism evidence="1 2">
    <name type="scientific">Ethanoligenens harbinense (strain DSM 18485 / JCM 12961 / CGMCC 1.5033 / YUAN-3)</name>
    <dbReference type="NCBI Taxonomy" id="663278"/>
    <lineage>
        <taxon>Bacteria</taxon>
        <taxon>Bacillati</taxon>
        <taxon>Bacillota</taxon>
        <taxon>Clostridia</taxon>
        <taxon>Eubacteriales</taxon>
        <taxon>Oscillospiraceae</taxon>
        <taxon>Ethanoligenens</taxon>
    </lineage>
</organism>
<dbReference type="InterPro" id="IPR037481">
    <property type="entry name" value="LacX"/>
</dbReference>
<accession>E6U4S7</accession>
<dbReference type="InterPro" id="IPR014718">
    <property type="entry name" value="GH-type_carb-bd"/>
</dbReference>
<dbReference type="RefSeq" id="WP_013486160.1">
    <property type="nucleotide sequence ID" value="NC_014828.1"/>
</dbReference>
<dbReference type="Proteomes" id="UP000001551">
    <property type="component" value="Chromosome"/>
</dbReference>
<dbReference type="eggNOG" id="COG2017">
    <property type="taxonomic scope" value="Bacteria"/>
</dbReference>
<dbReference type="CDD" id="cd09024">
    <property type="entry name" value="Aldose_epim_lacX"/>
    <property type="match status" value="1"/>
</dbReference>
<dbReference type="GO" id="GO:0030246">
    <property type="term" value="F:carbohydrate binding"/>
    <property type="evidence" value="ECO:0007669"/>
    <property type="project" value="InterPro"/>
</dbReference>
<evidence type="ECO:0000313" key="1">
    <source>
        <dbReference type="EMBL" id="ADU27812.1"/>
    </source>
</evidence>
<dbReference type="KEGG" id="eha:Ethha_2300"/>
<dbReference type="GO" id="GO:0016853">
    <property type="term" value="F:isomerase activity"/>
    <property type="evidence" value="ECO:0007669"/>
    <property type="project" value="InterPro"/>
</dbReference>
<name>E6U4S7_ETHHY</name>
<dbReference type="InterPro" id="IPR008183">
    <property type="entry name" value="Aldose_1/G6P_1-epimerase"/>
</dbReference>
<sequence>MMDYTLKNEYVDLKLSAYGGQLTSIKANAIEYLWQGDAAYWSGQAPILFPIVGSLRNKEATVGKNKTCHMERHGVARKQNFDMIACTGESISFSFDSNESTLSQFPYRFHLIEKYVLHQNSIEVQYIVQNTGDGVLPFQIGGHPGFNCPLLQGERFEDYQIEFEYPETADCPQIVPDTGLVDVENRRRVLTDSKTLPLKHSLFYKDALIFDRLKSRNVKLRNPHTGHYVALSFHDFNNLLIWSSSNDGPFVALEPWSGLATCSDESDVFEEKRGIYLLEPRQMKSFSHTITVG</sequence>